<dbReference type="EMBL" id="BGPR01078360">
    <property type="protein sequence ID" value="GBL70085.1"/>
    <property type="molecule type" value="Genomic_DNA"/>
</dbReference>
<dbReference type="Proteomes" id="UP000499080">
    <property type="component" value="Unassembled WGS sequence"/>
</dbReference>
<comment type="caution">
    <text evidence="2">The sequence shown here is derived from an EMBL/GenBank/DDBJ whole genome shotgun (WGS) entry which is preliminary data.</text>
</comment>
<evidence type="ECO:0000313" key="3">
    <source>
        <dbReference type="Proteomes" id="UP000499080"/>
    </source>
</evidence>
<name>A0A4Y1ZW62_ARAVE</name>
<evidence type="ECO:0000313" key="1">
    <source>
        <dbReference type="EMBL" id="GBL70085.1"/>
    </source>
</evidence>
<protein>
    <submittedName>
        <fullName evidence="2">Uncharacterized protein</fullName>
    </submittedName>
</protein>
<dbReference type="AlphaFoldDB" id="A0A4Y1ZW62"/>
<dbReference type="EMBL" id="BGPR01078361">
    <property type="protein sequence ID" value="GBL70090.1"/>
    <property type="molecule type" value="Genomic_DNA"/>
</dbReference>
<gene>
    <name evidence="1" type="ORF">AVEN_228398_1</name>
    <name evidence="2" type="ORF">AVEN_267872_1</name>
</gene>
<accession>A0A4Y1ZW62</accession>
<proteinExistence type="predicted"/>
<feature type="non-terminal residue" evidence="2">
    <location>
        <position position="1"/>
    </location>
</feature>
<sequence>APRFFKTTNTTFADDDYRLIDINSADGVWKSSKLFTIRAYRAYTIYNKSAAHLE</sequence>
<reference evidence="2 3" key="1">
    <citation type="journal article" date="2019" name="Sci. Rep.">
        <title>Orb-weaving spider Araneus ventricosus genome elucidates the spidroin gene catalogue.</title>
        <authorList>
            <person name="Kono N."/>
            <person name="Nakamura H."/>
            <person name="Ohtoshi R."/>
            <person name="Moran D.A.P."/>
            <person name="Shinohara A."/>
            <person name="Yoshida Y."/>
            <person name="Fujiwara M."/>
            <person name="Mori M."/>
            <person name="Tomita M."/>
            <person name="Arakawa K."/>
        </authorList>
    </citation>
    <scope>NUCLEOTIDE SEQUENCE [LARGE SCALE GENOMIC DNA]</scope>
</reference>
<keyword evidence="3" id="KW-1185">Reference proteome</keyword>
<organism evidence="2 3">
    <name type="scientific">Araneus ventricosus</name>
    <name type="common">Orbweaver spider</name>
    <name type="synonym">Epeira ventricosa</name>
    <dbReference type="NCBI Taxonomy" id="182803"/>
    <lineage>
        <taxon>Eukaryota</taxon>
        <taxon>Metazoa</taxon>
        <taxon>Ecdysozoa</taxon>
        <taxon>Arthropoda</taxon>
        <taxon>Chelicerata</taxon>
        <taxon>Arachnida</taxon>
        <taxon>Araneae</taxon>
        <taxon>Araneomorphae</taxon>
        <taxon>Entelegynae</taxon>
        <taxon>Araneoidea</taxon>
        <taxon>Araneidae</taxon>
        <taxon>Araneus</taxon>
    </lineage>
</organism>
<evidence type="ECO:0000313" key="2">
    <source>
        <dbReference type="EMBL" id="GBL70090.1"/>
    </source>
</evidence>